<evidence type="ECO:0000259" key="1">
    <source>
        <dbReference type="Pfam" id="PF00326"/>
    </source>
</evidence>
<dbReference type="InterPro" id="IPR029058">
    <property type="entry name" value="AB_hydrolase_fold"/>
</dbReference>
<keyword evidence="3" id="KW-1185">Reference proteome</keyword>
<evidence type="ECO:0000313" key="3">
    <source>
        <dbReference type="Proteomes" id="UP001204798"/>
    </source>
</evidence>
<evidence type="ECO:0000313" key="2">
    <source>
        <dbReference type="EMBL" id="MCS3917751.1"/>
    </source>
</evidence>
<reference evidence="2 3" key="1">
    <citation type="submission" date="2022-08" db="EMBL/GenBank/DDBJ databases">
        <title>Bacterial and archaeal communities from various locations to study Microbial Dark Matter (Phase II).</title>
        <authorList>
            <person name="Stepanauskas R."/>
        </authorList>
    </citation>
    <scope>NUCLEOTIDE SEQUENCE [LARGE SCALE GENOMIC DNA]</scope>
    <source>
        <strain evidence="2 3">PD1</strain>
    </source>
</reference>
<accession>A0ABT2EIM8</accession>
<dbReference type="InterPro" id="IPR053145">
    <property type="entry name" value="AB_hydrolase_Est10"/>
</dbReference>
<feature type="domain" description="Peptidase S9 prolyl oligopeptidase catalytic" evidence="1">
    <location>
        <begin position="52"/>
        <end position="254"/>
    </location>
</feature>
<dbReference type="GO" id="GO:0004177">
    <property type="term" value="F:aminopeptidase activity"/>
    <property type="evidence" value="ECO:0007669"/>
    <property type="project" value="UniProtKB-KW"/>
</dbReference>
<dbReference type="InterPro" id="IPR001375">
    <property type="entry name" value="Peptidase_S9_cat"/>
</dbReference>
<keyword evidence="2" id="KW-0645">Protease</keyword>
<dbReference type="Pfam" id="PF00326">
    <property type="entry name" value="Peptidase_S9"/>
    <property type="match status" value="1"/>
</dbReference>
<sequence length="254" mass="28493">MVEHFVQFRVEGQTIYGMMHLPDGKGKFPAVALCHGFTGNRIEAHRLFVKMARLLAVNGIAALRFDFRGSGESEGDFEQVTVSSEITDALAALEFLRKQPEIDPERISLIGLSLGGCVAACAASRDGKVRALALWAAVADLKGSLVERMQPEVRELLERQGWIDFGGWKVSKNFYDDAEKLDPLREVLRYDGAVLIVHGANDTVVPVDHAHRYHAAFQCKKQLHIIPDADHTFARLNWEEEVMQVTLEWMKTHL</sequence>
<dbReference type="Proteomes" id="UP001204798">
    <property type="component" value="Unassembled WGS sequence"/>
</dbReference>
<gene>
    <name evidence="2" type="ORF">M2350_000148</name>
</gene>
<dbReference type="EMBL" id="JANUCP010000001">
    <property type="protein sequence ID" value="MCS3917751.1"/>
    <property type="molecule type" value="Genomic_DNA"/>
</dbReference>
<keyword evidence="2" id="KW-0378">Hydrolase</keyword>
<proteinExistence type="predicted"/>
<name>A0ABT2EIM8_9BACT</name>
<dbReference type="SUPFAM" id="SSF53474">
    <property type="entry name" value="alpha/beta-Hydrolases"/>
    <property type="match status" value="1"/>
</dbReference>
<dbReference type="RefSeq" id="WP_259092222.1">
    <property type="nucleotide sequence ID" value="NZ_CP130454.1"/>
</dbReference>
<keyword evidence="2" id="KW-0031">Aminopeptidase</keyword>
<dbReference type="PANTHER" id="PTHR43265">
    <property type="entry name" value="ESTERASE ESTD"/>
    <property type="match status" value="1"/>
</dbReference>
<dbReference type="Gene3D" id="3.40.50.1820">
    <property type="entry name" value="alpha/beta hydrolase"/>
    <property type="match status" value="1"/>
</dbReference>
<protein>
    <submittedName>
        <fullName evidence="2">Dipeptidyl aminopeptidase/acylaminoacyl peptidase</fullName>
    </submittedName>
</protein>
<dbReference type="PANTHER" id="PTHR43265:SF1">
    <property type="entry name" value="ESTERASE ESTD"/>
    <property type="match status" value="1"/>
</dbReference>
<comment type="caution">
    <text evidence="2">The sequence shown here is derived from an EMBL/GenBank/DDBJ whole genome shotgun (WGS) entry which is preliminary data.</text>
</comment>
<organism evidence="2 3">
    <name type="scientific">Candidatus Fervidibacter sacchari</name>
    <dbReference type="NCBI Taxonomy" id="1448929"/>
    <lineage>
        <taxon>Bacteria</taxon>
        <taxon>Candidatus Fervidibacterota</taxon>
        <taxon>Candidatus Fervidibacter</taxon>
    </lineage>
</organism>